<comment type="function">
    <text evidence="4">Transcription factor that specifically binds AT-rich DNA sequences related to the nuclear matrix attachment regions (MARs).</text>
</comment>
<organism evidence="6 7">
    <name type="scientific">Lithospermum erythrorhizon</name>
    <name type="common">Purple gromwell</name>
    <name type="synonym">Lithospermum officinale var. erythrorhizon</name>
    <dbReference type="NCBI Taxonomy" id="34254"/>
    <lineage>
        <taxon>Eukaryota</taxon>
        <taxon>Viridiplantae</taxon>
        <taxon>Streptophyta</taxon>
        <taxon>Embryophyta</taxon>
        <taxon>Tracheophyta</taxon>
        <taxon>Spermatophyta</taxon>
        <taxon>Magnoliopsida</taxon>
        <taxon>eudicotyledons</taxon>
        <taxon>Gunneridae</taxon>
        <taxon>Pentapetalae</taxon>
        <taxon>asterids</taxon>
        <taxon>lamiids</taxon>
        <taxon>Boraginales</taxon>
        <taxon>Boraginaceae</taxon>
        <taxon>Boraginoideae</taxon>
        <taxon>Lithospermeae</taxon>
        <taxon>Lithospermum</taxon>
    </lineage>
</organism>
<comment type="caution">
    <text evidence="6">The sequence shown here is derived from an EMBL/GenBank/DDBJ whole genome shotgun (WGS) entry which is preliminary data.</text>
</comment>
<comment type="domain">
    <text evidence="4">The PPC domain mediates interactions between AHL proteins.</text>
</comment>
<dbReference type="Pfam" id="PF03479">
    <property type="entry name" value="PCC"/>
    <property type="match status" value="1"/>
</dbReference>
<dbReference type="Proteomes" id="UP001454036">
    <property type="component" value="Unassembled WGS sequence"/>
</dbReference>
<accession>A0AAV3P013</accession>
<evidence type="ECO:0000256" key="2">
    <source>
        <dbReference type="ARBA" id="ARBA00023125"/>
    </source>
</evidence>
<evidence type="ECO:0000259" key="5">
    <source>
        <dbReference type="PROSITE" id="PS51742"/>
    </source>
</evidence>
<dbReference type="AlphaFoldDB" id="A0AAV3P013"/>
<dbReference type="Gene3D" id="3.30.1330.80">
    <property type="entry name" value="Hypothetical protein, similar to alpha- acetolactate decarboxylase, domain 2"/>
    <property type="match status" value="1"/>
</dbReference>
<dbReference type="InterPro" id="IPR039605">
    <property type="entry name" value="AHL"/>
</dbReference>
<feature type="domain" description="PPC" evidence="5">
    <location>
        <begin position="1"/>
        <end position="105"/>
    </location>
</feature>
<dbReference type="SUPFAM" id="SSF117856">
    <property type="entry name" value="AF0104/ALDC/Ptd012-like"/>
    <property type="match status" value="1"/>
</dbReference>
<dbReference type="GO" id="GO:0003680">
    <property type="term" value="F:minor groove of adenine-thymine-rich DNA binding"/>
    <property type="evidence" value="ECO:0007669"/>
    <property type="project" value="UniProtKB-UniRule"/>
</dbReference>
<evidence type="ECO:0000313" key="6">
    <source>
        <dbReference type="EMBL" id="GAA0144568.1"/>
    </source>
</evidence>
<dbReference type="CDD" id="cd11378">
    <property type="entry name" value="DUF296"/>
    <property type="match status" value="1"/>
</dbReference>
<keyword evidence="1 4" id="KW-0805">Transcription regulation</keyword>
<proteinExistence type="predicted"/>
<dbReference type="GO" id="GO:0005634">
    <property type="term" value="C:nucleus"/>
    <property type="evidence" value="ECO:0007669"/>
    <property type="project" value="UniProtKB-SubCell"/>
</dbReference>
<sequence length="105" mass="11060">MQQSNREVCILSASGTVCSASLCQPATSGGSVTYEGKFEILTLKGSYVRSEFGGRTGRISVCLVSEGQIFGGCLGGPLIAASPIQVLFVLFSYVHELVLLLFIPP</sequence>
<dbReference type="PROSITE" id="PS51742">
    <property type="entry name" value="PPC"/>
    <property type="match status" value="1"/>
</dbReference>
<evidence type="ECO:0000256" key="4">
    <source>
        <dbReference type="RuleBase" id="RU367031"/>
    </source>
</evidence>
<keyword evidence="2 4" id="KW-0238">DNA-binding</keyword>
<dbReference type="PANTHER" id="PTHR31500">
    <property type="entry name" value="AT-HOOK MOTIF NUCLEAR-LOCALIZED PROTEIN 9"/>
    <property type="match status" value="1"/>
</dbReference>
<protein>
    <recommendedName>
        <fullName evidence="4">AT-hook motif nuclear-localized protein</fullName>
    </recommendedName>
</protein>
<keyword evidence="3 4" id="KW-0804">Transcription</keyword>
<evidence type="ECO:0000256" key="3">
    <source>
        <dbReference type="ARBA" id="ARBA00023163"/>
    </source>
</evidence>
<evidence type="ECO:0000313" key="7">
    <source>
        <dbReference type="Proteomes" id="UP001454036"/>
    </source>
</evidence>
<gene>
    <name evidence="6" type="ORF">LIER_04985</name>
</gene>
<evidence type="ECO:0000256" key="1">
    <source>
        <dbReference type="ARBA" id="ARBA00023015"/>
    </source>
</evidence>
<comment type="subcellular location">
    <subcellularLocation>
        <location evidence="4">Nucleus</location>
    </subcellularLocation>
</comment>
<dbReference type="EMBL" id="BAABME010000662">
    <property type="protein sequence ID" value="GAA0144568.1"/>
    <property type="molecule type" value="Genomic_DNA"/>
</dbReference>
<reference evidence="6 7" key="1">
    <citation type="submission" date="2024-01" db="EMBL/GenBank/DDBJ databases">
        <title>The complete chloroplast genome sequence of Lithospermum erythrorhizon: insights into the phylogenetic relationship among Boraginaceae species and the maternal lineages of purple gromwells.</title>
        <authorList>
            <person name="Okada T."/>
            <person name="Watanabe K."/>
        </authorList>
    </citation>
    <scope>NUCLEOTIDE SEQUENCE [LARGE SCALE GENOMIC DNA]</scope>
</reference>
<dbReference type="InterPro" id="IPR005175">
    <property type="entry name" value="PPC_dom"/>
</dbReference>
<name>A0AAV3P013_LITER</name>
<dbReference type="PANTHER" id="PTHR31500:SF68">
    <property type="entry name" value="AT-HOOK MOTIF NUCLEAR-LOCALIZED PROTEIN 14"/>
    <property type="match status" value="1"/>
</dbReference>
<keyword evidence="4" id="KW-0539">Nucleus</keyword>
<keyword evidence="7" id="KW-1185">Reference proteome</keyword>